<keyword evidence="1" id="KW-0732">Signal</keyword>
<comment type="caution">
    <text evidence="2">The sequence shown here is derived from an EMBL/GenBank/DDBJ whole genome shotgun (WGS) entry which is preliminary data.</text>
</comment>
<dbReference type="OrthoDB" id="9788409at2"/>
<sequence>MRRALILPLLIGALSSNALAEEIGSVSTKFKWMGPNDKIVVEVFQDEDIPGVVCYLSRAKTGGVSGAVGVAEDTSDASIDCTQVGPVALPDDVRAGKRNGEQVFKKRTSLLFKSLQVVRFYDGPRNALVYLSYSDRIIEGSPKNSVSAVAIQPWKVEPAPAK</sequence>
<feature type="chain" id="PRO_5027069225" evidence="1">
    <location>
        <begin position="21"/>
        <end position="162"/>
    </location>
</feature>
<protein>
    <submittedName>
        <fullName evidence="2">Protein CreA</fullName>
    </submittedName>
</protein>
<dbReference type="GO" id="GO:0005829">
    <property type="term" value="C:cytosol"/>
    <property type="evidence" value="ECO:0007669"/>
    <property type="project" value="TreeGrafter"/>
</dbReference>
<organism evidence="2 3">
    <name type="scientific">Allochromatium palmeri</name>
    <dbReference type="NCBI Taxonomy" id="231048"/>
    <lineage>
        <taxon>Bacteria</taxon>
        <taxon>Pseudomonadati</taxon>
        <taxon>Pseudomonadota</taxon>
        <taxon>Gammaproteobacteria</taxon>
        <taxon>Chromatiales</taxon>
        <taxon>Chromatiaceae</taxon>
        <taxon>Allochromatium</taxon>
    </lineage>
</organism>
<dbReference type="RefSeq" id="WP_155449007.1">
    <property type="nucleotide sequence ID" value="NZ_WNKT01000006.1"/>
</dbReference>
<name>A0A6N8E854_9GAMM</name>
<gene>
    <name evidence="2" type="ORF">GJ668_04950</name>
</gene>
<dbReference type="InterPro" id="IPR010292">
    <property type="entry name" value="Uncharacterised_CreA"/>
</dbReference>
<dbReference type="Proteomes" id="UP000434044">
    <property type="component" value="Unassembled WGS sequence"/>
</dbReference>
<evidence type="ECO:0000313" key="2">
    <source>
        <dbReference type="EMBL" id="MTW20443.1"/>
    </source>
</evidence>
<dbReference type="EMBL" id="WNKT01000006">
    <property type="protein sequence ID" value="MTW20443.1"/>
    <property type="molecule type" value="Genomic_DNA"/>
</dbReference>
<accession>A0A6N8E854</accession>
<dbReference type="PIRSF" id="PIRSF003174">
    <property type="entry name" value="CreA"/>
    <property type="match status" value="1"/>
</dbReference>
<evidence type="ECO:0000313" key="3">
    <source>
        <dbReference type="Proteomes" id="UP000434044"/>
    </source>
</evidence>
<dbReference type="AlphaFoldDB" id="A0A6N8E854"/>
<keyword evidence="3" id="KW-1185">Reference proteome</keyword>
<evidence type="ECO:0000256" key="1">
    <source>
        <dbReference type="SAM" id="SignalP"/>
    </source>
</evidence>
<proteinExistence type="predicted"/>
<dbReference type="PANTHER" id="PTHR37952">
    <property type="match status" value="1"/>
</dbReference>
<dbReference type="PANTHER" id="PTHR37952:SF2">
    <property type="entry name" value="PROTEIN CREA"/>
    <property type="match status" value="1"/>
</dbReference>
<feature type="signal peptide" evidence="1">
    <location>
        <begin position="1"/>
        <end position="20"/>
    </location>
</feature>
<dbReference type="Pfam" id="PF05981">
    <property type="entry name" value="CreA"/>
    <property type="match status" value="1"/>
</dbReference>
<reference evidence="2 3" key="1">
    <citation type="submission" date="2019-11" db="EMBL/GenBank/DDBJ databases">
        <title>Whole-genome sequence of the anaerobic purple sulfur bacterium Allochromatium palmeri DSM 15591.</title>
        <authorList>
            <person name="Kyndt J.A."/>
            <person name="Meyer T.E."/>
        </authorList>
    </citation>
    <scope>NUCLEOTIDE SEQUENCE [LARGE SCALE GENOMIC DNA]</scope>
    <source>
        <strain evidence="2 3">DSM 15591</strain>
    </source>
</reference>